<proteinExistence type="predicted"/>
<sequence>MKSGILWMSLLSWLIYTPCYETRQTEAPLYTHGGVHHSVEGDVFIVQLKESCNEKCVMDFIRDVTSAAEEKDMLVELQHLSLSMGTMSIILSQKALTMVRWLDEVEYVEEDQVVQIFDGQAIIG</sequence>
<feature type="chain" id="PRO_5046489863" evidence="1">
    <location>
        <begin position="20"/>
        <end position="124"/>
    </location>
</feature>
<organism evidence="2 3">
    <name type="scientific">Saccoglossus kowalevskii</name>
    <name type="common">Acorn worm</name>
    <dbReference type="NCBI Taxonomy" id="10224"/>
    <lineage>
        <taxon>Eukaryota</taxon>
        <taxon>Metazoa</taxon>
        <taxon>Hemichordata</taxon>
        <taxon>Enteropneusta</taxon>
        <taxon>Harrimaniidae</taxon>
        <taxon>Saccoglossus</taxon>
    </lineage>
</organism>
<evidence type="ECO:0000313" key="2">
    <source>
        <dbReference type="Proteomes" id="UP000694865"/>
    </source>
</evidence>
<protein>
    <submittedName>
        <fullName evidence="3">Uncharacterized protein LOC102802608</fullName>
    </submittedName>
</protein>
<accession>A0ABM0MX73</accession>
<feature type="signal peptide" evidence="1">
    <location>
        <begin position="1"/>
        <end position="19"/>
    </location>
</feature>
<keyword evidence="2" id="KW-1185">Reference proteome</keyword>
<name>A0ABM0MX73_SACKO</name>
<dbReference type="InterPro" id="IPR037045">
    <property type="entry name" value="S8pro/Inhibitor_I9_sf"/>
</dbReference>
<evidence type="ECO:0000313" key="3">
    <source>
        <dbReference type="RefSeq" id="XP_006824614.1"/>
    </source>
</evidence>
<dbReference type="Gene3D" id="3.30.70.80">
    <property type="entry name" value="Peptidase S8 propeptide/proteinase inhibitor I9"/>
    <property type="match status" value="1"/>
</dbReference>
<evidence type="ECO:0000256" key="1">
    <source>
        <dbReference type="SAM" id="SignalP"/>
    </source>
</evidence>
<gene>
    <name evidence="3" type="primary">LOC102802608</name>
</gene>
<dbReference type="GeneID" id="102802608"/>
<reference evidence="3" key="1">
    <citation type="submission" date="2025-08" db="UniProtKB">
        <authorList>
            <consortium name="RefSeq"/>
        </authorList>
    </citation>
    <scope>IDENTIFICATION</scope>
    <source>
        <tissue evidence="3">Testes</tissue>
    </source>
</reference>
<dbReference type="SUPFAM" id="SSF54897">
    <property type="entry name" value="Protease propeptides/inhibitors"/>
    <property type="match status" value="1"/>
</dbReference>
<keyword evidence="1" id="KW-0732">Signal</keyword>
<dbReference type="RefSeq" id="XP_006824614.1">
    <property type="nucleotide sequence ID" value="XM_006824551.1"/>
</dbReference>
<dbReference type="Proteomes" id="UP000694865">
    <property type="component" value="Unplaced"/>
</dbReference>